<dbReference type="Proteomes" id="UP001156903">
    <property type="component" value="Unassembled WGS sequence"/>
</dbReference>
<gene>
    <name evidence="2" type="ORF">GCM10007935_22860</name>
</gene>
<dbReference type="InterPro" id="IPR036249">
    <property type="entry name" value="Thioredoxin-like_sf"/>
</dbReference>
<organism evidence="2 3">
    <name type="scientific">Hydrogenophaga electricum</name>
    <dbReference type="NCBI Taxonomy" id="1230953"/>
    <lineage>
        <taxon>Bacteria</taxon>
        <taxon>Pseudomonadati</taxon>
        <taxon>Pseudomonadota</taxon>
        <taxon>Betaproteobacteria</taxon>
        <taxon>Burkholderiales</taxon>
        <taxon>Comamonadaceae</taxon>
        <taxon>Hydrogenophaga</taxon>
    </lineage>
</organism>
<evidence type="ECO:0000259" key="1">
    <source>
        <dbReference type="Pfam" id="PF01323"/>
    </source>
</evidence>
<accession>A0ABQ6C3C7</accession>
<dbReference type="CDD" id="cd03024">
    <property type="entry name" value="DsbA_FrnE"/>
    <property type="match status" value="1"/>
</dbReference>
<evidence type="ECO:0000313" key="2">
    <source>
        <dbReference type="EMBL" id="GLS14853.1"/>
    </source>
</evidence>
<dbReference type="Gene3D" id="3.40.30.10">
    <property type="entry name" value="Glutaredoxin"/>
    <property type="match status" value="1"/>
</dbReference>
<dbReference type="Pfam" id="PF01323">
    <property type="entry name" value="DSBA"/>
    <property type="match status" value="1"/>
</dbReference>
<dbReference type="InterPro" id="IPR001853">
    <property type="entry name" value="DSBA-like_thioredoxin_dom"/>
</dbReference>
<dbReference type="RefSeq" id="WP_284307909.1">
    <property type="nucleotide sequence ID" value="NZ_BSPB01000016.1"/>
</dbReference>
<keyword evidence="3" id="KW-1185">Reference proteome</keyword>
<comment type="caution">
    <text evidence="2">The sequence shown here is derived from an EMBL/GenBank/DDBJ whole genome shotgun (WGS) entry which is preliminary data.</text>
</comment>
<reference evidence="3" key="1">
    <citation type="journal article" date="2019" name="Int. J. Syst. Evol. Microbiol.">
        <title>The Global Catalogue of Microorganisms (GCM) 10K type strain sequencing project: providing services to taxonomists for standard genome sequencing and annotation.</title>
        <authorList>
            <consortium name="The Broad Institute Genomics Platform"/>
            <consortium name="The Broad Institute Genome Sequencing Center for Infectious Disease"/>
            <person name="Wu L."/>
            <person name="Ma J."/>
        </authorList>
    </citation>
    <scope>NUCLEOTIDE SEQUENCE [LARGE SCALE GENOMIC DNA]</scope>
    <source>
        <strain evidence="3">NBRC 109341</strain>
    </source>
</reference>
<feature type="domain" description="DSBA-like thioredoxin" evidence="1">
    <location>
        <begin position="9"/>
        <end position="213"/>
    </location>
</feature>
<proteinExistence type="predicted"/>
<dbReference type="PANTHER" id="PTHR13887">
    <property type="entry name" value="GLUTATHIONE S-TRANSFERASE KAPPA"/>
    <property type="match status" value="1"/>
</dbReference>
<dbReference type="EMBL" id="BSPB01000016">
    <property type="protein sequence ID" value="GLS14853.1"/>
    <property type="molecule type" value="Genomic_DNA"/>
</dbReference>
<dbReference type="SUPFAM" id="SSF52833">
    <property type="entry name" value="Thioredoxin-like"/>
    <property type="match status" value="1"/>
</dbReference>
<name>A0ABQ6C3C7_9BURK</name>
<protein>
    <submittedName>
        <fullName evidence="2">DSBA oxidoreductase</fullName>
    </submittedName>
</protein>
<dbReference type="PANTHER" id="PTHR13887:SF41">
    <property type="entry name" value="THIOREDOXIN SUPERFAMILY PROTEIN"/>
    <property type="match status" value="1"/>
</dbReference>
<sequence length="220" mass="24091">MTTPQTLKIDFVSDVSCPWCAIGLAGLERALEQVQPDITAELHFQPFELNPQMAPEGEDVGEHLTRKYGSTAAQQAQIRETIRERGAAAGFSFNREGRGRIWNTFNAHRLLCWAEAEGEPGQQHALKKALMEAHHGRAESPADPAVLLACVRQAGLDDARAQAVLASDEFADEVREREQFFTRAGITSVPAVIVNERHLIAGGQPAEVFEQALRQIAAQG</sequence>
<evidence type="ECO:0000313" key="3">
    <source>
        <dbReference type="Proteomes" id="UP001156903"/>
    </source>
</evidence>